<dbReference type="InterPro" id="IPR050743">
    <property type="entry name" value="2-oxoacid_DH_E2_comp"/>
</dbReference>
<dbReference type="Pfam" id="PF02817">
    <property type="entry name" value="E3_binding"/>
    <property type="match status" value="1"/>
</dbReference>
<accession>A0A2T4ZD60</accession>
<feature type="region of interest" description="Disordered" evidence="7">
    <location>
        <begin position="152"/>
        <end position="186"/>
    </location>
</feature>
<dbReference type="PANTHER" id="PTHR43178:SF5">
    <property type="entry name" value="LIPOAMIDE ACYLTRANSFERASE COMPONENT OF BRANCHED-CHAIN ALPHA-KETO ACID DEHYDROGENASE COMPLEX, MITOCHONDRIAL"/>
    <property type="match status" value="1"/>
</dbReference>
<feature type="compositionally biased region" description="Polar residues" evidence="7">
    <location>
        <begin position="155"/>
        <end position="178"/>
    </location>
</feature>
<evidence type="ECO:0000313" key="10">
    <source>
        <dbReference type="EMBL" id="PTM59820.1"/>
    </source>
</evidence>
<feature type="domain" description="Peripheral subunit-binding (PSBD)" evidence="9">
    <location>
        <begin position="108"/>
        <end position="145"/>
    </location>
</feature>
<dbReference type="Gene3D" id="2.40.50.100">
    <property type="match status" value="1"/>
</dbReference>
<evidence type="ECO:0000259" key="8">
    <source>
        <dbReference type="PROSITE" id="PS50968"/>
    </source>
</evidence>
<dbReference type="PROSITE" id="PS00189">
    <property type="entry name" value="LIPOYL"/>
    <property type="match status" value="1"/>
</dbReference>
<evidence type="ECO:0000259" key="9">
    <source>
        <dbReference type="PROSITE" id="PS51826"/>
    </source>
</evidence>
<dbReference type="PANTHER" id="PTHR43178">
    <property type="entry name" value="DIHYDROLIPOAMIDE ACETYLTRANSFERASE COMPONENT OF PYRUVATE DEHYDROGENASE COMPLEX"/>
    <property type="match status" value="1"/>
</dbReference>
<evidence type="ECO:0000313" key="11">
    <source>
        <dbReference type="Proteomes" id="UP000241639"/>
    </source>
</evidence>
<dbReference type="InterPro" id="IPR000089">
    <property type="entry name" value="Biotin_lipoyl"/>
</dbReference>
<dbReference type="PROSITE" id="PS50968">
    <property type="entry name" value="BIOTINYL_LIPOYL"/>
    <property type="match status" value="1"/>
</dbReference>
<evidence type="ECO:0000256" key="7">
    <source>
        <dbReference type="SAM" id="MobiDB-lite"/>
    </source>
</evidence>
<dbReference type="Proteomes" id="UP000241639">
    <property type="component" value="Unassembled WGS sequence"/>
</dbReference>
<dbReference type="Pfam" id="PF00364">
    <property type="entry name" value="Biotin_lipoyl"/>
    <property type="match status" value="1"/>
</dbReference>
<evidence type="ECO:0000256" key="4">
    <source>
        <dbReference type="ARBA" id="ARBA00022823"/>
    </source>
</evidence>
<dbReference type="Pfam" id="PF00198">
    <property type="entry name" value="2-oxoacid_dh"/>
    <property type="match status" value="1"/>
</dbReference>
<dbReference type="InterPro" id="IPR011053">
    <property type="entry name" value="Single_hybrid_motif"/>
</dbReference>
<dbReference type="EC" id="2.3.1.-" evidence="6"/>
<gene>
    <name evidence="10" type="ORF">C8J48_2452</name>
</gene>
<proteinExistence type="inferred from homology"/>
<name>A0A2T4ZD60_9BACL</name>
<keyword evidence="3 6" id="KW-0808">Transferase</keyword>
<dbReference type="InterPro" id="IPR023213">
    <property type="entry name" value="CAT-like_dom_sf"/>
</dbReference>
<feature type="domain" description="Lipoyl-binding" evidence="8">
    <location>
        <begin position="2"/>
        <end position="77"/>
    </location>
</feature>
<dbReference type="PROSITE" id="PS51826">
    <property type="entry name" value="PSBD"/>
    <property type="match status" value="1"/>
</dbReference>
<comment type="similarity">
    <text evidence="2 6">Belongs to the 2-oxoacid dehydrogenase family.</text>
</comment>
<organism evidence="10 11">
    <name type="scientific">Desmospora activa DSM 45169</name>
    <dbReference type="NCBI Taxonomy" id="1121389"/>
    <lineage>
        <taxon>Bacteria</taxon>
        <taxon>Bacillati</taxon>
        <taxon>Bacillota</taxon>
        <taxon>Bacilli</taxon>
        <taxon>Bacillales</taxon>
        <taxon>Thermoactinomycetaceae</taxon>
        <taxon>Desmospora</taxon>
    </lineage>
</organism>
<dbReference type="SUPFAM" id="SSF47005">
    <property type="entry name" value="Peripheral subunit-binding domain of 2-oxo acid dehydrogenase complex"/>
    <property type="match status" value="1"/>
</dbReference>
<evidence type="ECO:0000256" key="5">
    <source>
        <dbReference type="ARBA" id="ARBA00023315"/>
    </source>
</evidence>
<dbReference type="CDD" id="cd06849">
    <property type="entry name" value="lipoyl_domain"/>
    <property type="match status" value="1"/>
</dbReference>
<dbReference type="SUPFAM" id="SSF51230">
    <property type="entry name" value="Single hybrid motif"/>
    <property type="match status" value="1"/>
</dbReference>
<keyword evidence="11" id="KW-1185">Reference proteome</keyword>
<feature type="compositionally biased region" description="Basic and acidic residues" evidence="7">
    <location>
        <begin position="96"/>
        <end position="107"/>
    </location>
</feature>
<dbReference type="GO" id="GO:0005737">
    <property type="term" value="C:cytoplasm"/>
    <property type="evidence" value="ECO:0007669"/>
    <property type="project" value="TreeGrafter"/>
</dbReference>
<protein>
    <recommendedName>
        <fullName evidence="6">Dihydrolipoamide acetyltransferase component of pyruvate dehydrogenase complex</fullName>
        <ecNumber evidence="6">2.3.1.-</ecNumber>
    </recommendedName>
</protein>
<keyword evidence="10" id="KW-0670">Pyruvate</keyword>
<dbReference type="Gene3D" id="3.30.559.10">
    <property type="entry name" value="Chloramphenicol acetyltransferase-like domain"/>
    <property type="match status" value="1"/>
</dbReference>
<dbReference type="EMBL" id="PZZP01000001">
    <property type="protein sequence ID" value="PTM59820.1"/>
    <property type="molecule type" value="Genomic_DNA"/>
</dbReference>
<reference evidence="10 11" key="1">
    <citation type="submission" date="2018-04" db="EMBL/GenBank/DDBJ databases">
        <title>Genomic Encyclopedia of Archaeal and Bacterial Type Strains, Phase II (KMG-II): from individual species to whole genera.</title>
        <authorList>
            <person name="Goeker M."/>
        </authorList>
    </citation>
    <scope>NUCLEOTIDE SEQUENCE [LARGE SCALE GENOMIC DNA]</scope>
    <source>
        <strain evidence="10 11">DSM 45169</strain>
    </source>
</reference>
<dbReference type="InterPro" id="IPR004167">
    <property type="entry name" value="PSBD"/>
</dbReference>
<comment type="cofactor">
    <cofactor evidence="1 6">
        <name>(R)-lipoate</name>
        <dbReference type="ChEBI" id="CHEBI:83088"/>
    </cofactor>
</comment>
<dbReference type="InterPro" id="IPR001078">
    <property type="entry name" value="2-oxoacid_DH_actylTfrase"/>
</dbReference>
<keyword evidence="4 6" id="KW-0450">Lipoyl</keyword>
<dbReference type="Gene3D" id="4.10.320.10">
    <property type="entry name" value="E3-binding domain"/>
    <property type="match status" value="1"/>
</dbReference>
<dbReference type="GO" id="GO:0016407">
    <property type="term" value="F:acetyltransferase activity"/>
    <property type="evidence" value="ECO:0007669"/>
    <property type="project" value="TreeGrafter"/>
</dbReference>
<dbReference type="AlphaFoldDB" id="A0A2T4ZD60"/>
<dbReference type="OrthoDB" id="9805770at2"/>
<evidence type="ECO:0000256" key="1">
    <source>
        <dbReference type="ARBA" id="ARBA00001938"/>
    </source>
</evidence>
<dbReference type="SUPFAM" id="SSF52777">
    <property type="entry name" value="CoA-dependent acyltransferases"/>
    <property type="match status" value="1"/>
</dbReference>
<dbReference type="InterPro" id="IPR003016">
    <property type="entry name" value="2-oxoA_DH_lipoyl-BS"/>
</dbReference>
<sequence length="414" mass="45340">MTVQFKLPDIGEGVAEANLVRWLVQEGERVDVDQPLAEVQTDKAVVQLPSPAAGRVNNLPWQEGATVPVGEVLVVIAATEEEPLIEQTLSPPPSPRRGEKDSQERRVLAAPSTRRLARELGVALTHLEGSGPQGRVMDEDVRRVAACAETMEAKANSNKPGTNEGGSLTHPTASSSASDKPASEDYTEELLSPIRRVIAERLTFSLSHKPHATHFDTLDVSALVGWRQRIRAAGEKNIGYLSVLIKIIAISLRDHPRLNAHYDEDRRVVQKFQPVHIGVAADTPQGLLVPVLHHVEEKNICQLADELKQKTEVARQGKLIPTEMSGSTFSVSNTGPLGGQRATPIINPPEVAILVIHPIEQRPVVKEGKLDIGWRMNVSLSFDHRVLDGGDAIRFTQTLESYTTCMDKLLLELK</sequence>
<comment type="caution">
    <text evidence="10">The sequence shown here is derived from an EMBL/GenBank/DDBJ whole genome shotgun (WGS) entry which is preliminary data.</text>
</comment>
<evidence type="ECO:0000256" key="6">
    <source>
        <dbReference type="RuleBase" id="RU003423"/>
    </source>
</evidence>
<evidence type="ECO:0000256" key="3">
    <source>
        <dbReference type="ARBA" id="ARBA00022679"/>
    </source>
</evidence>
<feature type="region of interest" description="Disordered" evidence="7">
    <location>
        <begin position="84"/>
        <end position="112"/>
    </location>
</feature>
<dbReference type="RefSeq" id="WP_107727106.1">
    <property type="nucleotide sequence ID" value="NZ_PZZP01000001.1"/>
</dbReference>
<dbReference type="GO" id="GO:0031405">
    <property type="term" value="F:lipoic acid binding"/>
    <property type="evidence" value="ECO:0007669"/>
    <property type="project" value="TreeGrafter"/>
</dbReference>
<evidence type="ECO:0000256" key="2">
    <source>
        <dbReference type="ARBA" id="ARBA00007317"/>
    </source>
</evidence>
<keyword evidence="5 6" id="KW-0012">Acyltransferase</keyword>
<dbReference type="InterPro" id="IPR036625">
    <property type="entry name" value="E3-bd_dom_sf"/>
</dbReference>